<keyword evidence="1 2" id="KW-0732">Signal</keyword>
<dbReference type="InterPro" id="IPR013517">
    <property type="entry name" value="FG-GAP"/>
</dbReference>
<dbReference type="SUPFAM" id="SSF69318">
    <property type="entry name" value="Integrin alpha N-terminal domain"/>
    <property type="match status" value="1"/>
</dbReference>
<keyword evidence="4" id="KW-1185">Reference proteome</keyword>
<reference evidence="3" key="1">
    <citation type="submission" date="2021-02" db="EMBL/GenBank/DDBJ databases">
        <authorList>
            <person name="Nowell W R."/>
        </authorList>
    </citation>
    <scope>NUCLEOTIDE SEQUENCE</scope>
</reference>
<evidence type="ECO:0000256" key="1">
    <source>
        <dbReference type="ARBA" id="ARBA00022729"/>
    </source>
</evidence>
<dbReference type="Proteomes" id="UP000663828">
    <property type="component" value="Unassembled WGS sequence"/>
</dbReference>
<dbReference type="InterPro" id="IPR028994">
    <property type="entry name" value="Integrin_alpha_N"/>
</dbReference>
<evidence type="ECO:0000313" key="4">
    <source>
        <dbReference type="Proteomes" id="UP000663828"/>
    </source>
</evidence>
<gene>
    <name evidence="3" type="ORF">XAT740_LOCUS51073</name>
</gene>
<name>A0A816CUY9_ADIRI</name>
<dbReference type="AlphaFoldDB" id="A0A816CUY9"/>
<dbReference type="Pfam" id="PF13517">
    <property type="entry name" value="FG-GAP_3"/>
    <property type="match status" value="1"/>
</dbReference>
<organism evidence="3 4">
    <name type="scientific">Adineta ricciae</name>
    <name type="common">Rotifer</name>
    <dbReference type="NCBI Taxonomy" id="249248"/>
    <lineage>
        <taxon>Eukaryota</taxon>
        <taxon>Metazoa</taxon>
        <taxon>Spiralia</taxon>
        <taxon>Gnathifera</taxon>
        <taxon>Rotifera</taxon>
        <taxon>Eurotatoria</taxon>
        <taxon>Bdelloidea</taxon>
        <taxon>Adinetida</taxon>
        <taxon>Adinetidae</taxon>
        <taxon>Adineta</taxon>
    </lineage>
</organism>
<dbReference type="EMBL" id="CAJNOR010008017">
    <property type="protein sequence ID" value="CAF1627238.1"/>
    <property type="molecule type" value="Genomic_DNA"/>
</dbReference>
<comment type="caution">
    <text evidence="3">The sequence shown here is derived from an EMBL/GenBank/DDBJ whole genome shotgun (WGS) entry which is preliminary data.</text>
</comment>
<accession>A0A816CUY9</accession>
<proteinExistence type="predicted"/>
<dbReference type="Gene3D" id="2.30.30.100">
    <property type="match status" value="1"/>
</dbReference>
<sequence>MLSIATTLSTVLVVNSTLSPAISSSSTSTVTGTRPVSVIVTDVDQDNKLDIVLGNCNSNTDSKIDLIVANYNMNNDNKLDVVVANALSNNVGILLSKGNSTFLPHTSYPAGAAAIVDFNNDSKPHIGTLQSAMLIVMV</sequence>
<evidence type="ECO:0000256" key="2">
    <source>
        <dbReference type="SAM" id="SignalP"/>
    </source>
</evidence>
<feature type="chain" id="PRO_5032789544" evidence="2">
    <location>
        <begin position="24"/>
        <end position="138"/>
    </location>
</feature>
<feature type="signal peptide" evidence="2">
    <location>
        <begin position="1"/>
        <end position="23"/>
    </location>
</feature>
<evidence type="ECO:0000313" key="3">
    <source>
        <dbReference type="EMBL" id="CAF1627238.1"/>
    </source>
</evidence>
<protein>
    <submittedName>
        <fullName evidence="3">Uncharacterized protein</fullName>
    </submittedName>
</protein>